<name>R7TLM0_CAPTE</name>
<evidence type="ECO:0000313" key="5">
    <source>
        <dbReference type="Proteomes" id="UP000014760"/>
    </source>
</evidence>
<dbReference type="PANTHER" id="PTHR33206:SF1">
    <property type="entry name" value="DNA-DIRECTED DNA POLYMERASE"/>
    <property type="match status" value="1"/>
</dbReference>
<dbReference type="EMBL" id="AMQN01012317">
    <property type="status" value="NOT_ANNOTATED_CDS"/>
    <property type="molecule type" value="Genomic_DNA"/>
</dbReference>
<evidence type="ECO:0000313" key="4">
    <source>
        <dbReference type="EnsemblMetazoa" id="CapteP204042"/>
    </source>
</evidence>
<reference evidence="5" key="1">
    <citation type="submission" date="2012-12" db="EMBL/GenBank/DDBJ databases">
        <authorList>
            <person name="Hellsten U."/>
            <person name="Grimwood J."/>
            <person name="Chapman J.A."/>
            <person name="Shapiro H."/>
            <person name="Aerts A."/>
            <person name="Otillar R.P."/>
            <person name="Terry A.Y."/>
            <person name="Boore J.L."/>
            <person name="Simakov O."/>
            <person name="Marletaz F."/>
            <person name="Cho S.-J."/>
            <person name="Edsinger-Gonzales E."/>
            <person name="Havlak P."/>
            <person name="Kuo D.-H."/>
            <person name="Larsson T."/>
            <person name="Lv J."/>
            <person name="Arendt D."/>
            <person name="Savage R."/>
            <person name="Osoegawa K."/>
            <person name="de Jong P."/>
            <person name="Lindberg D.R."/>
            <person name="Seaver E.C."/>
            <person name="Weisblat D.A."/>
            <person name="Putnam N.H."/>
            <person name="Grigoriev I.V."/>
            <person name="Rokhsar D.S."/>
        </authorList>
    </citation>
    <scope>NUCLEOTIDE SEQUENCE</scope>
    <source>
        <strain evidence="5">I ESC-2004</strain>
    </source>
</reference>
<evidence type="ECO:0000256" key="1">
    <source>
        <dbReference type="PROSITE-ProRule" id="PRU00042"/>
    </source>
</evidence>
<keyword evidence="1" id="KW-0863">Zinc-finger</keyword>
<reference evidence="3 5" key="2">
    <citation type="journal article" date="2013" name="Nature">
        <title>Insights into bilaterian evolution from three spiralian genomes.</title>
        <authorList>
            <person name="Simakov O."/>
            <person name="Marletaz F."/>
            <person name="Cho S.J."/>
            <person name="Edsinger-Gonzales E."/>
            <person name="Havlak P."/>
            <person name="Hellsten U."/>
            <person name="Kuo D.H."/>
            <person name="Larsson T."/>
            <person name="Lv J."/>
            <person name="Arendt D."/>
            <person name="Savage R."/>
            <person name="Osoegawa K."/>
            <person name="de Jong P."/>
            <person name="Grimwood J."/>
            <person name="Chapman J.A."/>
            <person name="Shapiro H."/>
            <person name="Aerts A."/>
            <person name="Otillar R.P."/>
            <person name="Terry A.Y."/>
            <person name="Boore J.L."/>
            <person name="Grigoriev I.V."/>
            <person name="Lindberg D.R."/>
            <person name="Seaver E.C."/>
            <person name="Weisblat D.A."/>
            <person name="Putnam N.H."/>
            <person name="Rokhsar D.S."/>
        </authorList>
    </citation>
    <scope>NUCLEOTIDE SEQUENCE</scope>
    <source>
        <strain evidence="3 5">I ESC-2004</strain>
    </source>
</reference>
<keyword evidence="1" id="KW-0479">Metal-binding</keyword>
<sequence length="345" mass="40358">MTVDEFRPRYSCEVGGFNRCVDKINSIDLSDYIKLKRPTTQWSVVAITNITLRNYVIGNDVSLPQYYKVGECKNKKRVEREALKLFKQAKPGTRVETYNGGNFDELTDLAKLFKTNIIVYRLKLSRDAESRTAEFVYRTCTTFAASMHLDLYKDRHFSLISNIASYTQTYRCIRCGEYFKTHKQVNRHLRTCGSAVRLIYPGGVYSEAKSIFEEVKEYLGMEFSKEDSVYPYRNTYDFECMFKYNDVPLRSENTEWAAKHIPMSVSLCSNVESFTEPKCFLSERHDTDATALIHSMIKYMLDIQEEASRLLHEKYSAVLIIIYLLLQTYESRNSERIKLFKRDVQ</sequence>
<proteinExistence type="predicted"/>
<dbReference type="HOGENOM" id="CLU_804739_0_0_1"/>
<feature type="domain" description="C2H2-type" evidence="2">
    <location>
        <begin position="170"/>
        <end position="191"/>
    </location>
</feature>
<dbReference type="OMA" id="ILHRNDI"/>
<organism evidence="3">
    <name type="scientific">Capitella teleta</name>
    <name type="common">Polychaete worm</name>
    <dbReference type="NCBI Taxonomy" id="283909"/>
    <lineage>
        <taxon>Eukaryota</taxon>
        <taxon>Metazoa</taxon>
        <taxon>Spiralia</taxon>
        <taxon>Lophotrochozoa</taxon>
        <taxon>Annelida</taxon>
        <taxon>Polychaeta</taxon>
        <taxon>Sedentaria</taxon>
        <taxon>Scolecida</taxon>
        <taxon>Capitellidae</taxon>
        <taxon>Capitella</taxon>
    </lineage>
</organism>
<reference evidence="4" key="3">
    <citation type="submission" date="2015-06" db="UniProtKB">
        <authorList>
            <consortium name="EnsemblMetazoa"/>
        </authorList>
    </citation>
    <scope>IDENTIFICATION</scope>
</reference>
<evidence type="ECO:0000259" key="2">
    <source>
        <dbReference type="PROSITE" id="PS50157"/>
    </source>
</evidence>
<dbReference type="GO" id="GO:0008270">
    <property type="term" value="F:zinc ion binding"/>
    <property type="evidence" value="ECO:0007669"/>
    <property type="project" value="UniProtKB-KW"/>
</dbReference>
<evidence type="ECO:0000313" key="3">
    <source>
        <dbReference type="EMBL" id="ELT94397.1"/>
    </source>
</evidence>
<gene>
    <name evidence="3" type="ORF">CAPTEDRAFT_204042</name>
</gene>
<dbReference type="EMBL" id="KB309442">
    <property type="protein sequence ID" value="ELT94397.1"/>
    <property type="molecule type" value="Genomic_DNA"/>
</dbReference>
<keyword evidence="5" id="KW-1185">Reference proteome</keyword>
<dbReference type="PROSITE" id="PS50157">
    <property type="entry name" value="ZINC_FINGER_C2H2_2"/>
    <property type="match status" value="1"/>
</dbReference>
<protein>
    <recommendedName>
        <fullName evidence="2">C2H2-type domain-containing protein</fullName>
    </recommendedName>
</protein>
<accession>R7TLM0</accession>
<keyword evidence="1" id="KW-0862">Zinc</keyword>
<dbReference type="OrthoDB" id="5988713at2759"/>
<dbReference type="Proteomes" id="UP000014760">
    <property type="component" value="Unassembled WGS sequence"/>
</dbReference>
<dbReference type="InterPro" id="IPR013087">
    <property type="entry name" value="Znf_C2H2_type"/>
</dbReference>
<dbReference type="EnsemblMetazoa" id="CapteT204042">
    <property type="protein sequence ID" value="CapteP204042"/>
    <property type="gene ID" value="CapteG204042"/>
</dbReference>
<dbReference type="PANTHER" id="PTHR33206">
    <property type="entry name" value="PROTEIN CBG10425"/>
    <property type="match status" value="1"/>
</dbReference>
<dbReference type="AlphaFoldDB" id="R7TLM0"/>